<feature type="compositionally biased region" description="Basic and acidic residues" evidence="2">
    <location>
        <begin position="1384"/>
        <end position="1411"/>
    </location>
</feature>
<feature type="compositionally biased region" description="Acidic residues" evidence="2">
    <location>
        <begin position="1373"/>
        <end position="1382"/>
    </location>
</feature>
<dbReference type="GO" id="GO:0016887">
    <property type="term" value="F:ATP hydrolysis activity"/>
    <property type="evidence" value="ECO:0007669"/>
    <property type="project" value="InterPro"/>
</dbReference>
<feature type="compositionally biased region" description="Basic and acidic residues" evidence="2">
    <location>
        <begin position="28"/>
        <end position="37"/>
    </location>
</feature>
<evidence type="ECO:0000313" key="5">
    <source>
        <dbReference type="Proteomes" id="UP000041254"/>
    </source>
</evidence>
<feature type="domain" description="AAA+ ATPase" evidence="3">
    <location>
        <begin position="637"/>
        <end position="980"/>
    </location>
</feature>
<feature type="compositionally biased region" description="Basic and acidic residues" evidence="2">
    <location>
        <begin position="784"/>
        <end position="793"/>
    </location>
</feature>
<feature type="compositionally biased region" description="Basic residues" evidence="2">
    <location>
        <begin position="753"/>
        <end position="762"/>
    </location>
</feature>
<feature type="region of interest" description="Disordered" evidence="2">
    <location>
        <begin position="1369"/>
        <end position="1428"/>
    </location>
</feature>
<dbReference type="InterPro" id="IPR003959">
    <property type="entry name" value="ATPase_AAA_core"/>
</dbReference>
<dbReference type="GO" id="GO:0005524">
    <property type="term" value="F:ATP binding"/>
    <property type="evidence" value="ECO:0007669"/>
    <property type="project" value="InterPro"/>
</dbReference>
<dbReference type="PANTHER" id="PTHR13037">
    <property type="entry name" value="FORMIN"/>
    <property type="match status" value="1"/>
</dbReference>
<gene>
    <name evidence="4" type="ORF">Vbra_18369</name>
</gene>
<dbReference type="VEuPathDB" id="CryptoDB:Vbra_18369"/>
<feature type="compositionally biased region" description="Basic and acidic residues" evidence="2">
    <location>
        <begin position="878"/>
        <end position="897"/>
    </location>
</feature>
<accession>A0A0G4GQI2</accession>
<dbReference type="SMART" id="SM00382">
    <property type="entry name" value="AAA"/>
    <property type="match status" value="1"/>
</dbReference>
<feature type="compositionally biased region" description="Gly residues" evidence="2">
    <location>
        <begin position="242"/>
        <end position="252"/>
    </location>
</feature>
<feature type="compositionally biased region" description="Basic and acidic residues" evidence="2">
    <location>
        <begin position="826"/>
        <end position="843"/>
    </location>
</feature>
<feature type="compositionally biased region" description="Basic and acidic residues" evidence="2">
    <location>
        <begin position="1456"/>
        <end position="1465"/>
    </location>
</feature>
<feature type="compositionally biased region" description="Low complexity" evidence="2">
    <location>
        <begin position="1528"/>
        <end position="1537"/>
    </location>
</feature>
<feature type="compositionally biased region" description="Low complexity" evidence="2">
    <location>
        <begin position="185"/>
        <end position="195"/>
    </location>
</feature>
<evidence type="ECO:0000256" key="1">
    <source>
        <dbReference type="ARBA" id="ARBA00022581"/>
    </source>
</evidence>
<dbReference type="InterPro" id="IPR027417">
    <property type="entry name" value="P-loop_NTPase"/>
</dbReference>
<organism evidence="4 5">
    <name type="scientific">Vitrella brassicaformis (strain CCMP3155)</name>
    <dbReference type="NCBI Taxonomy" id="1169540"/>
    <lineage>
        <taxon>Eukaryota</taxon>
        <taxon>Sar</taxon>
        <taxon>Alveolata</taxon>
        <taxon>Colpodellida</taxon>
        <taxon>Vitrellaceae</taxon>
        <taxon>Vitrella</taxon>
    </lineage>
</organism>
<feature type="region of interest" description="Disordered" evidence="2">
    <location>
        <begin position="1451"/>
        <end position="1549"/>
    </location>
</feature>
<feature type="compositionally biased region" description="Low complexity" evidence="2">
    <location>
        <begin position="151"/>
        <end position="163"/>
    </location>
</feature>
<dbReference type="STRING" id="1169540.A0A0G4GQI2"/>
<evidence type="ECO:0000256" key="2">
    <source>
        <dbReference type="SAM" id="MobiDB-lite"/>
    </source>
</evidence>
<dbReference type="SUPFAM" id="SSF52540">
    <property type="entry name" value="P-loop containing nucleoside triphosphate hydrolases"/>
    <property type="match status" value="1"/>
</dbReference>
<feature type="compositionally biased region" description="Low complexity" evidence="2">
    <location>
        <begin position="898"/>
        <end position="913"/>
    </location>
</feature>
<feature type="compositionally biased region" description="Basic and acidic residues" evidence="2">
    <location>
        <begin position="109"/>
        <end position="130"/>
    </location>
</feature>
<feature type="region of interest" description="Disordered" evidence="2">
    <location>
        <begin position="462"/>
        <end position="488"/>
    </location>
</feature>
<feature type="compositionally biased region" description="Basic residues" evidence="2">
    <location>
        <begin position="715"/>
        <end position="724"/>
    </location>
</feature>
<feature type="region of interest" description="Disordered" evidence="2">
    <location>
        <begin position="509"/>
        <end position="532"/>
    </location>
</feature>
<feature type="compositionally biased region" description="Basic residues" evidence="2">
    <location>
        <begin position="794"/>
        <end position="812"/>
    </location>
</feature>
<feature type="compositionally biased region" description="Basic and acidic residues" evidence="2">
    <location>
        <begin position="274"/>
        <end position="284"/>
    </location>
</feature>
<dbReference type="Gene3D" id="3.40.50.300">
    <property type="entry name" value="P-loop containing nucleotide triphosphate hydrolases"/>
    <property type="match status" value="1"/>
</dbReference>
<proteinExistence type="predicted"/>
<feature type="compositionally biased region" description="Basic and acidic residues" evidence="2">
    <location>
        <begin position="1538"/>
        <end position="1549"/>
    </location>
</feature>
<feature type="region of interest" description="Disordered" evidence="2">
    <location>
        <begin position="367"/>
        <end position="444"/>
    </location>
</feature>
<dbReference type="InterPro" id="IPR003593">
    <property type="entry name" value="AAA+_ATPase"/>
</dbReference>
<feature type="compositionally biased region" description="Low complexity" evidence="2">
    <location>
        <begin position="305"/>
        <end position="321"/>
    </location>
</feature>
<feature type="compositionally biased region" description="Gly residues" evidence="2">
    <location>
        <begin position="509"/>
        <end position="531"/>
    </location>
</feature>
<reference evidence="4 5" key="1">
    <citation type="submission" date="2014-11" db="EMBL/GenBank/DDBJ databases">
        <authorList>
            <person name="Zhu J."/>
            <person name="Qi W."/>
            <person name="Song R."/>
        </authorList>
    </citation>
    <scope>NUCLEOTIDE SEQUENCE [LARGE SCALE GENOMIC DNA]</scope>
</reference>
<evidence type="ECO:0000259" key="3">
    <source>
        <dbReference type="SMART" id="SM00382"/>
    </source>
</evidence>
<evidence type="ECO:0000313" key="4">
    <source>
        <dbReference type="EMBL" id="CEM32707.1"/>
    </source>
</evidence>
<dbReference type="PANTHER" id="PTHR13037:SF24">
    <property type="entry name" value="POLYCOMB PROTEIN PCL-RELATED"/>
    <property type="match status" value="1"/>
</dbReference>
<dbReference type="InParanoid" id="A0A0G4GQI2"/>
<feature type="compositionally biased region" description="Acidic residues" evidence="2">
    <location>
        <begin position="767"/>
        <end position="783"/>
    </location>
</feature>
<feature type="compositionally biased region" description="Basic residues" evidence="2">
    <location>
        <begin position="867"/>
        <end position="877"/>
    </location>
</feature>
<feature type="region of interest" description="Disordered" evidence="2">
    <location>
        <begin position="1180"/>
        <end position="1211"/>
    </location>
</feature>
<sequence length="1549" mass="164308">MEGAEGASAAAHPSDADGVHDQPMPPQHEPEPTEEQKPAAVEEEEEQQQPHDQPAHPSSGDADVMMDLTDDQDAAHAPAQAPAPAPAADKAPHTGRQRTINEMLGWPESKTDDQEGGKKRAADGDVVDGKPKKRKKAAGKQKGGEAKPKGAKGAAKGKPSPSADQPPSHAAADDGPQPSQPADPPQAATAAAGSSSFQPAAAKPHPFFDPSHYQSAEVQAEMRKGGKKDNKKKKDKDDGPPEGKGGGEGGGAGEKKDKKAKKAKAAPKRKKAAKAKDKAADDNKKKRKQAPTLSTAKKATDETSADAPVLPAPPAAAAAAAEQPILIESPAKGEQPRLPFFSLSVKRGDGGQMQLGGMMQTIGHTVKSTMPVTDPPEWPTHIRPSAQDNEAQSGAIAAMAEGRVPSLPGTGKKGPMSERLLSFPPAQDDDHATASQQPASADESLLSSRFATILAQVRQEEQIDITDSPPSQPQPVEQEQPSAGELSDDAKRAIGEVVARIVRGSGVGMDTGARMGDGGGGGGGSEGGDSAGDGEVAWAMRLVERLCKRRAAAAAAAAGGSASGTPLWSAVYSVEEVDDWLGDPDSVATLLQFFNDCKDRITDAQEAAQLRRHESYDWLDDGDFVPEEPLRGRRGPPPSVLYVHGPPGCGKTALVQLCAKIAGFQVDSVDPSELVDSSVLTKRFEAAKCQDIRRQPPPRPSAAALLFPPPGPPRRPPRPARPARTRNSPLISIDEEPEDLDGHDGPDIDMAPRRRKRGKNKKKPADSSDDEWVGEGDGDGDESEYGHDDEAPKARAKGKGKGRGKSKAKAKPKGQLGILGFLKMPQKKEPQRGGEEGEGEGKSEGAGAPVVAIKEASDEGDDEQLPAKKKKRRRLKRQVSDSDHHDAAEDRDQEQKHQQAAAAEIASDAARSQQPSSPSFRLLLVDDTDTLSPKNLPALHRLTQHNPTVPVVLIGGGQPSIIPPAFSSFTSFRVPPPSPRLAAALLAALVLIEKTRTEGTPHSDLAQWPPVARFLAAPFKGDVRRLLNQTHLAMAQSSGMSVERIVDVITALPFSTLAGALRSGGGVSEGSRDEQMWWAVEEIRAAEAIPVSTDDDMPPLPFSPSPAFISPPIDEPATHTTDAVRPRGGMEPLWVGAPSPADIDSDTLEAMTSCADMWVHIDVCESRLRRAYGGEGWVGGVAEGDRDKSPNGGGAGGVAQLDEEQETELDTEKAANAALQRGRWQLVYSRHDYLRNMAETPAAHASWRIEEWSAAMQLSIMSTLSTPSAQQEDKEGGGQTDPATLWLPRLQTLPPSPGHLPVAANPLHHLSVGILCPPSRSPKPVPSSSAFFDAFTSYLPLMAGIARLDSEPHAKERQFMTQWLSAFRKPDNEDGFDDEGSEEGGVRTRAMKERDRDRGNGNGRPDGEAMRKQTSALARKVATKQQKSHALELGHLMAHLDTRFPRAARAISTTDAGRRDRDRADVVMTPSQDDASGLSGGEGESEIPSHHHDASENDAPIAPVDVAQLSSDAQMLFGPDIERENQALREGGQQAGAEGRERGGGEGAG</sequence>
<feature type="region of interest" description="Disordered" evidence="2">
    <location>
        <begin position="1"/>
        <end position="337"/>
    </location>
</feature>
<feature type="region of interest" description="Disordered" evidence="2">
    <location>
        <begin position="689"/>
        <end position="917"/>
    </location>
</feature>
<keyword evidence="1" id="KW-0945">Host-virus interaction</keyword>
<feature type="compositionally biased region" description="Basic residues" evidence="2">
    <location>
        <begin position="258"/>
        <end position="273"/>
    </location>
</feature>
<dbReference type="EMBL" id="CDMY01000759">
    <property type="protein sequence ID" value="CEM32707.1"/>
    <property type="molecule type" value="Genomic_DNA"/>
</dbReference>
<dbReference type="Proteomes" id="UP000041254">
    <property type="component" value="Unassembled WGS sequence"/>
</dbReference>
<feature type="compositionally biased region" description="Polar residues" evidence="2">
    <location>
        <begin position="433"/>
        <end position="444"/>
    </location>
</feature>
<feature type="compositionally biased region" description="Basic and acidic residues" evidence="2">
    <location>
        <begin position="740"/>
        <end position="752"/>
    </location>
</feature>
<dbReference type="Pfam" id="PF00004">
    <property type="entry name" value="AAA"/>
    <property type="match status" value="1"/>
</dbReference>
<protein>
    <recommendedName>
        <fullName evidence="3">AAA+ ATPase domain-containing protein</fullName>
    </recommendedName>
</protein>
<feature type="compositionally biased region" description="Low complexity" evidence="2">
    <location>
        <begin position="75"/>
        <end position="89"/>
    </location>
</feature>
<keyword evidence="5" id="KW-1185">Reference proteome</keyword>
<name>A0A0G4GQI2_VITBC</name>